<evidence type="ECO:0000259" key="2">
    <source>
        <dbReference type="Pfam" id="PF01052"/>
    </source>
</evidence>
<keyword evidence="3" id="KW-0969">Cilium</keyword>
<dbReference type="GO" id="GO:0071978">
    <property type="term" value="P:bacterial-type flagellum-dependent swarming motility"/>
    <property type="evidence" value="ECO:0007669"/>
    <property type="project" value="TreeGrafter"/>
</dbReference>
<dbReference type="InterPro" id="IPR001543">
    <property type="entry name" value="FliN-like_C"/>
</dbReference>
<comment type="caution">
    <text evidence="3">The sequence shown here is derived from an EMBL/GenBank/DDBJ whole genome shotgun (WGS) entry which is preliminary data.</text>
</comment>
<evidence type="ECO:0000256" key="1">
    <source>
        <dbReference type="SAM" id="MobiDB-lite"/>
    </source>
</evidence>
<keyword evidence="3" id="KW-0282">Flagellum</keyword>
<reference evidence="3" key="1">
    <citation type="submission" date="2022-03" db="EMBL/GenBank/DDBJ databases">
        <title>Proposal of a novel genus Dryocolo and two novel species.</title>
        <authorList>
            <person name="Maddock D.W."/>
            <person name="Brady C.L."/>
            <person name="Denman S."/>
            <person name="Arnold D."/>
        </authorList>
    </citation>
    <scope>NUCLEOTIDE SEQUENCE</scope>
    <source>
        <strain evidence="3">H6W4</strain>
    </source>
</reference>
<accession>A0A9X2W5T4</accession>
<name>A0A9X2W5T4_9ENTR</name>
<dbReference type="Proteomes" id="UP001150641">
    <property type="component" value="Unassembled WGS sequence"/>
</dbReference>
<keyword evidence="3" id="KW-0966">Cell projection</keyword>
<gene>
    <name evidence="3" type="ORF">MUA00_01665</name>
</gene>
<dbReference type="PANTHER" id="PTHR30034">
    <property type="entry name" value="FLAGELLAR MOTOR SWITCH PROTEIN FLIM"/>
    <property type="match status" value="1"/>
</dbReference>
<feature type="region of interest" description="Disordered" evidence="1">
    <location>
        <begin position="310"/>
        <end position="337"/>
    </location>
</feature>
<dbReference type="GO" id="GO:0050918">
    <property type="term" value="P:positive chemotaxis"/>
    <property type="evidence" value="ECO:0007669"/>
    <property type="project" value="TreeGrafter"/>
</dbReference>
<organism evidence="3 4">
    <name type="scientific">Dryocola boscaweniae</name>
    <dbReference type="NCBI Taxonomy" id="2925397"/>
    <lineage>
        <taxon>Bacteria</taxon>
        <taxon>Pseudomonadati</taxon>
        <taxon>Pseudomonadota</taxon>
        <taxon>Gammaproteobacteria</taxon>
        <taxon>Enterobacterales</taxon>
        <taxon>Enterobacteriaceae</taxon>
        <taxon>Dryocola</taxon>
    </lineage>
</organism>
<dbReference type="EMBL" id="JALHAP010000066">
    <property type="protein sequence ID" value="MCT4700528.1"/>
    <property type="molecule type" value="Genomic_DNA"/>
</dbReference>
<keyword evidence="4" id="KW-1185">Reference proteome</keyword>
<dbReference type="InterPro" id="IPR036429">
    <property type="entry name" value="SpoA-like_sf"/>
</dbReference>
<sequence length="337" mass="36692">MKQDMYDAAWRELSLHIGAGLLAPEEDMALTLEHHNDADIRWREKGSDNREIWCRQQTLCDWLSPLFPVNEFADYPVDSYPLLTELCLEKGNLFLARAAFSAGSLASGLLPSGWRITLTLRNGERRLALMLAGWSWQQICQLTTGWLPFASATGSLPLSLPLSLGYCELTLSALLALKTGDGIVLSTADIAAGGLWLWFGRKRVTMIQNEHADLQVTEVMEAMPAMSCGELVSDRMMVPLTLVAEVGQIALSVAELVALAPGAVLEGKASLAGGIRLTANGCCIGYGSLLTMRDKWIVRVDTLINTRIAPPEMSRSGENSQAGSLHNEDEEQYGLAG</sequence>
<dbReference type="Pfam" id="PF01052">
    <property type="entry name" value="FliMN_C"/>
    <property type="match status" value="1"/>
</dbReference>
<dbReference type="RefSeq" id="WP_271121400.1">
    <property type="nucleotide sequence ID" value="NZ_JALHAN010000053.1"/>
</dbReference>
<protein>
    <submittedName>
        <fullName evidence="3">FliM/FliN family flagellar motor switch protein</fullName>
    </submittedName>
</protein>
<evidence type="ECO:0000313" key="3">
    <source>
        <dbReference type="EMBL" id="MCT4700528.1"/>
    </source>
</evidence>
<dbReference type="PANTHER" id="PTHR30034:SF6">
    <property type="entry name" value="YOP PROTEINS TRANSLOCATION PROTEIN Q"/>
    <property type="match status" value="1"/>
</dbReference>
<feature type="compositionally biased region" description="Acidic residues" evidence="1">
    <location>
        <begin position="328"/>
        <end position="337"/>
    </location>
</feature>
<dbReference type="SUPFAM" id="SSF101801">
    <property type="entry name" value="Surface presentation of antigens (SPOA)"/>
    <property type="match status" value="1"/>
</dbReference>
<evidence type="ECO:0000313" key="4">
    <source>
        <dbReference type="Proteomes" id="UP001150641"/>
    </source>
</evidence>
<dbReference type="Gene3D" id="2.30.330.10">
    <property type="entry name" value="SpoA-like"/>
    <property type="match status" value="1"/>
</dbReference>
<feature type="domain" description="Flagellar motor switch protein FliN-like C-terminal" evidence="2">
    <location>
        <begin position="237"/>
        <end position="304"/>
    </location>
</feature>
<dbReference type="AlphaFoldDB" id="A0A9X2W5T4"/>
<proteinExistence type="predicted"/>